<feature type="compositionally biased region" description="Polar residues" evidence="1">
    <location>
        <begin position="49"/>
        <end position="88"/>
    </location>
</feature>
<dbReference type="EMBL" id="WNTK01000001">
    <property type="protein sequence ID" value="KAG9492696.1"/>
    <property type="molecule type" value="Genomic_DNA"/>
</dbReference>
<feature type="region of interest" description="Disordered" evidence="1">
    <location>
        <begin position="1"/>
        <end position="166"/>
    </location>
</feature>
<dbReference type="AlphaFoldDB" id="A0A8J6KHS4"/>
<comment type="caution">
    <text evidence="2">The sequence shown here is derived from an EMBL/GenBank/DDBJ whole genome shotgun (WGS) entry which is preliminary data.</text>
</comment>
<feature type="compositionally biased region" description="Low complexity" evidence="1">
    <location>
        <begin position="89"/>
        <end position="100"/>
    </location>
</feature>
<evidence type="ECO:0000256" key="1">
    <source>
        <dbReference type="SAM" id="MobiDB-lite"/>
    </source>
</evidence>
<proteinExistence type="predicted"/>
<feature type="compositionally biased region" description="Polar residues" evidence="1">
    <location>
        <begin position="101"/>
        <end position="111"/>
    </location>
</feature>
<feature type="non-terminal residue" evidence="2">
    <location>
        <position position="166"/>
    </location>
</feature>
<organism evidence="2 3">
    <name type="scientific">Eleutherodactylus coqui</name>
    <name type="common">Puerto Rican coqui</name>
    <dbReference type="NCBI Taxonomy" id="57060"/>
    <lineage>
        <taxon>Eukaryota</taxon>
        <taxon>Metazoa</taxon>
        <taxon>Chordata</taxon>
        <taxon>Craniata</taxon>
        <taxon>Vertebrata</taxon>
        <taxon>Euteleostomi</taxon>
        <taxon>Amphibia</taxon>
        <taxon>Batrachia</taxon>
        <taxon>Anura</taxon>
        <taxon>Neobatrachia</taxon>
        <taxon>Hyloidea</taxon>
        <taxon>Eleutherodactylidae</taxon>
        <taxon>Eleutherodactylinae</taxon>
        <taxon>Eleutherodactylus</taxon>
        <taxon>Eleutherodactylus</taxon>
    </lineage>
</organism>
<evidence type="ECO:0000313" key="3">
    <source>
        <dbReference type="Proteomes" id="UP000770717"/>
    </source>
</evidence>
<feature type="compositionally biased region" description="Polar residues" evidence="1">
    <location>
        <begin position="13"/>
        <end position="37"/>
    </location>
</feature>
<evidence type="ECO:0000313" key="2">
    <source>
        <dbReference type="EMBL" id="KAG9492696.1"/>
    </source>
</evidence>
<feature type="compositionally biased region" description="Low complexity" evidence="1">
    <location>
        <begin position="112"/>
        <end position="122"/>
    </location>
</feature>
<keyword evidence="3" id="KW-1185">Reference proteome</keyword>
<gene>
    <name evidence="2" type="ORF">GDO78_000932</name>
</gene>
<dbReference type="Proteomes" id="UP000770717">
    <property type="component" value="Unassembled WGS sequence"/>
</dbReference>
<sequence length="166" mass="17771">MSSDPGNFGTYGGQNQPSYTAYANPAGQTAAPTSQDYSGYGQAPEASAYGQQSYGGYNPSYGQSQPAYGQSTPAPYEAQQSYGSYGQTSESSIGGSRGSSYENQSANSRPSYQQPQEPYEQQPDFEQKPRSGFGQHQNQPSYESSGYGGQTQSYRKEGFSHSSQGD</sequence>
<accession>A0A8J6KHS4</accession>
<feature type="compositionally biased region" description="Polar residues" evidence="1">
    <location>
        <begin position="134"/>
        <end position="144"/>
    </location>
</feature>
<protein>
    <submittedName>
        <fullName evidence="2">Uncharacterized protein</fullName>
    </submittedName>
</protein>
<name>A0A8J6KHS4_ELECQ</name>
<reference evidence="2" key="1">
    <citation type="thesis" date="2020" institute="ProQuest LLC" country="789 East Eisenhower Parkway, Ann Arbor, MI, USA">
        <title>Comparative Genomics and Chromosome Evolution.</title>
        <authorList>
            <person name="Mudd A.B."/>
        </authorList>
    </citation>
    <scope>NUCLEOTIDE SEQUENCE</scope>
    <source>
        <strain evidence="2">HN-11 Male</strain>
        <tissue evidence="2">Kidney and liver</tissue>
    </source>
</reference>